<comment type="caution">
    <text evidence="6">The sequence shown here is derived from an EMBL/GenBank/DDBJ whole genome shotgun (WGS) entry which is preliminary data.</text>
</comment>
<dbReference type="SMART" id="SM00320">
    <property type="entry name" value="WD40"/>
    <property type="match status" value="11"/>
</dbReference>
<dbReference type="PANTHER" id="PTHR44083:SF45">
    <property type="entry name" value="TOPLESS-RELATED PROTEIN 1"/>
    <property type="match status" value="1"/>
</dbReference>
<dbReference type="SMART" id="SM00667">
    <property type="entry name" value="LisH"/>
    <property type="match status" value="1"/>
</dbReference>
<dbReference type="EMBL" id="JAHRHJ020000002">
    <property type="protein sequence ID" value="KAH9324714.1"/>
    <property type="molecule type" value="Genomic_DNA"/>
</dbReference>
<feature type="compositionally biased region" description="Polar residues" evidence="4">
    <location>
        <begin position="1129"/>
        <end position="1144"/>
    </location>
</feature>
<dbReference type="GO" id="GO:0006355">
    <property type="term" value="P:regulation of DNA-templated transcription"/>
    <property type="evidence" value="ECO:0007669"/>
    <property type="project" value="InterPro"/>
</dbReference>
<reference evidence="6 7" key="1">
    <citation type="journal article" date="2021" name="Nat. Plants">
        <title>The Taxus genome provides insights into paclitaxel biosynthesis.</title>
        <authorList>
            <person name="Xiong X."/>
            <person name="Gou J."/>
            <person name="Liao Q."/>
            <person name="Li Y."/>
            <person name="Zhou Q."/>
            <person name="Bi G."/>
            <person name="Li C."/>
            <person name="Du R."/>
            <person name="Wang X."/>
            <person name="Sun T."/>
            <person name="Guo L."/>
            <person name="Liang H."/>
            <person name="Lu P."/>
            <person name="Wu Y."/>
            <person name="Zhang Z."/>
            <person name="Ro D.K."/>
            <person name="Shang Y."/>
            <person name="Huang S."/>
            <person name="Yan J."/>
        </authorList>
    </citation>
    <scope>NUCLEOTIDE SEQUENCE [LARGE SCALE GENOMIC DNA]</scope>
    <source>
        <strain evidence="6">Ta-2019</strain>
    </source>
</reference>
<organism evidence="6 7">
    <name type="scientific">Taxus chinensis</name>
    <name type="common">Chinese yew</name>
    <name type="synonym">Taxus wallichiana var. chinensis</name>
    <dbReference type="NCBI Taxonomy" id="29808"/>
    <lineage>
        <taxon>Eukaryota</taxon>
        <taxon>Viridiplantae</taxon>
        <taxon>Streptophyta</taxon>
        <taxon>Embryophyta</taxon>
        <taxon>Tracheophyta</taxon>
        <taxon>Spermatophyta</taxon>
        <taxon>Pinopsida</taxon>
        <taxon>Pinidae</taxon>
        <taxon>Conifers II</taxon>
        <taxon>Cupressales</taxon>
        <taxon>Taxaceae</taxon>
        <taxon>Taxus</taxon>
    </lineage>
</organism>
<dbReference type="InterPro" id="IPR054080">
    <property type="entry name" value="TPR1-like_2nd"/>
</dbReference>
<dbReference type="InterPro" id="IPR006594">
    <property type="entry name" value="LisH"/>
</dbReference>
<evidence type="ECO:0000259" key="5">
    <source>
        <dbReference type="PROSITE" id="PS50897"/>
    </source>
</evidence>
<dbReference type="PROSITE" id="PS50897">
    <property type="entry name" value="CTLH"/>
    <property type="match status" value="1"/>
</dbReference>
<dbReference type="Gene3D" id="2.130.10.10">
    <property type="entry name" value="YVTN repeat-like/Quinoprotein amine dehydrogenase"/>
    <property type="match status" value="3"/>
</dbReference>
<dbReference type="InterPro" id="IPR006595">
    <property type="entry name" value="CTLH_C"/>
</dbReference>
<protein>
    <recommendedName>
        <fullName evidence="5">CTLH domain-containing protein</fullName>
    </recommendedName>
</protein>
<evidence type="ECO:0000313" key="6">
    <source>
        <dbReference type="EMBL" id="KAH9324714.1"/>
    </source>
</evidence>
<sequence>RGYLDQDIRQDRCSWVTMGPNLSRELVLLILQFLDEEKFSKTAHMLEKETGCYFDMKYFEDQVMAGEWDEVEHYLSGFTKIEDNRYSTKIFFEIRKQKYLEALDRKDRPEAVEILVKDLKVFNSFTDGIYQQLMQLITLENIRENEQLSTYRDSRSARKSMFLELRNLIGRNPQICDKLAFPHFQANRLRHLINQSLNWQHSNCKHQRPHPDIKTLFVDHSCRPLSGPQTPTSNSDLFGAIAQGTPYLPIATHAPFHHGAAPSGSNSLSPTGWVENPNLLLPHAVVSTGSANLFPPRNAAGFLKRPRTPPASNTGINYQYMASEHAVKRSRIGLADEATYSGPTRSSSMYSQDDIPMKVGRSFNLGSEVISLDFHPQLHTILLAGTSSGDIIIWDVGSGEKLAQETFRFWDVSNCTRKMEAALVVSEPAILVNRCIWSPDGEMVGVAFSKNIAHIYSYIGTGELKPQLEIDAHNGSVNDIAFDCYNKKPFVITCGDDRSIKVWDAITGHMQYIFKGHEAPVYCIFPHQKGNVQFIFSTATDGKIKVWLYDHLGSRLDYDAPGKCCTALAYSADGSRLFSCGTSKGGDSHLVEWNESDGAIKRSYSGFQKRSSGVVQFDTTRNKFLAAGDENQIKFWDVDNVNILTKTDIEEGCLEASPRLRFNKEGSLLAVTTKDNGIKILANADGLQLLRILKNGSFKGTRVPPEALVTEASIVSPVAVVNATIPLSGAMERLEKILPAVSMNMADNNRPADVEQRIQGEDANKIKNWKLAEASDSVHCRSSRLPDPTSTAKIVQLLYTNSGSDVLALDSNAAHKLWTWTRNEGNPTGKATATFLPQLRNPSESTTHDYRDLEKAISCMVLSNNDAFILSASGGAVSLLMMKSLKTLDTLLNPSPAATSFSFHPKDNNIIAFGLEDSTILINYIKLDKKMMLIGHQKKITGLAFSQVLNVLISSGADAKLCAWSMDSWEKQRENTVYPQEGRLPSPHGVTKIQFHKDQVHLLVLQESQIAIYDASRLELVCHWVTQDSMAAPISSATYSCDSQLVYAIFCDGIVRVFDADILRLCCCIRPSAFLPPGISSGNVYPLAIAAHPLEPNQFAIGLTDGGVYLIEPMESQGKWGEGSLENGAVSSDPTMSNHTSEML</sequence>
<name>A0AA38GIS7_TAXCH</name>
<evidence type="ECO:0000313" key="7">
    <source>
        <dbReference type="Proteomes" id="UP000824469"/>
    </source>
</evidence>
<dbReference type="AlphaFoldDB" id="A0AA38GIS7"/>
<dbReference type="PROSITE" id="PS50896">
    <property type="entry name" value="LISH"/>
    <property type="match status" value="1"/>
</dbReference>
<feature type="repeat" description="WD" evidence="3">
    <location>
        <begin position="933"/>
        <end position="974"/>
    </location>
</feature>
<evidence type="ECO:0000256" key="3">
    <source>
        <dbReference type="PROSITE-ProRule" id="PRU00221"/>
    </source>
</evidence>
<dbReference type="SMART" id="SM00668">
    <property type="entry name" value="CTLH"/>
    <property type="match status" value="1"/>
</dbReference>
<gene>
    <name evidence="6" type="ORF">KI387_004892</name>
</gene>
<feature type="domain" description="CTLH" evidence="5">
    <location>
        <begin position="53"/>
        <end position="110"/>
    </location>
</feature>
<feature type="non-terminal residue" evidence="6">
    <location>
        <position position="1144"/>
    </location>
</feature>
<dbReference type="Pfam" id="PF21359">
    <property type="entry name" value="zf_topless"/>
    <property type="match status" value="1"/>
</dbReference>
<keyword evidence="2" id="KW-0677">Repeat</keyword>
<dbReference type="SUPFAM" id="SSF50978">
    <property type="entry name" value="WD40 repeat-like"/>
    <property type="match status" value="1"/>
</dbReference>
<dbReference type="InterPro" id="IPR036322">
    <property type="entry name" value="WD40_repeat_dom_sf"/>
</dbReference>
<keyword evidence="1 3" id="KW-0853">WD repeat</keyword>
<feature type="region of interest" description="Disordered" evidence="4">
    <location>
        <begin position="1122"/>
        <end position="1144"/>
    </location>
</feature>
<dbReference type="PROSITE" id="PS50294">
    <property type="entry name" value="WD_REPEATS_REGION"/>
    <property type="match status" value="2"/>
</dbReference>
<dbReference type="Pfam" id="PF21889">
    <property type="entry name" value="TPR1-like_2nd"/>
    <property type="match status" value="1"/>
</dbReference>
<keyword evidence="7" id="KW-1185">Reference proteome</keyword>
<dbReference type="InterPro" id="IPR011047">
    <property type="entry name" value="Quinoprotein_ADH-like_sf"/>
</dbReference>
<dbReference type="InterPro" id="IPR054532">
    <property type="entry name" value="TPL_SMU1_LisH-like"/>
</dbReference>
<feature type="repeat" description="WD" evidence="3">
    <location>
        <begin position="369"/>
        <end position="404"/>
    </location>
</feature>
<dbReference type="InterPro" id="IPR027728">
    <property type="entry name" value="Topless_fam"/>
</dbReference>
<evidence type="ECO:0000256" key="4">
    <source>
        <dbReference type="SAM" id="MobiDB-lite"/>
    </source>
</evidence>
<dbReference type="PROSITE" id="PS50082">
    <property type="entry name" value="WD_REPEATS_2"/>
    <property type="match status" value="3"/>
</dbReference>
<evidence type="ECO:0000256" key="1">
    <source>
        <dbReference type="ARBA" id="ARBA00022574"/>
    </source>
</evidence>
<feature type="repeat" description="WD" evidence="3">
    <location>
        <begin position="470"/>
        <end position="513"/>
    </location>
</feature>
<accession>A0AA38GIS7</accession>
<dbReference type="PANTHER" id="PTHR44083">
    <property type="entry name" value="TOPLESS-RELATED PROTEIN 1-RELATED"/>
    <property type="match status" value="1"/>
</dbReference>
<proteinExistence type="predicted"/>
<evidence type="ECO:0000256" key="2">
    <source>
        <dbReference type="ARBA" id="ARBA00022737"/>
    </source>
</evidence>
<dbReference type="InterPro" id="IPR015943">
    <property type="entry name" value="WD40/YVTN_repeat-like_dom_sf"/>
</dbReference>
<feature type="non-terminal residue" evidence="6">
    <location>
        <position position="1"/>
    </location>
</feature>
<dbReference type="InterPro" id="IPR001680">
    <property type="entry name" value="WD40_rpt"/>
</dbReference>
<dbReference type="Proteomes" id="UP000824469">
    <property type="component" value="Unassembled WGS sequence"/>
</dbReference>
<dbReference type="SUPFAM" id="SSF50998">
    <property type="entry name" value="Quinoprotein alcohol dehydrogenase-like"/>
    <property type="match status" value="1"/>
</dbReference>
<dbReference type="InterPro" id="IPR048419">
    <property type="entry name" value="Topless_Znf"/>
</dbReference>
<dbReference type="Pfam" id="PF00400">
    <property type="entry name" value="WD40"/>
    <property type="match status" value="3"/>
</dbReference>
<dbReference type="Pfam" id="PF17814">
    <property type="entry name" value="LisH_TPL"/>
    <property type="match status" value="1"/>
</dbReference>